<dbReference type="InterPro" id="IPR000182">
    <property type="entry name" value="GNAT_dom"/>
</dbReference>
<dbReference type="RefSeq" id="WP_343962153.1">
    <property type="nucleotide sequence ID" value="NZ_BAAAGK010000006.1"/>
</dbReference>
<reference evidence="3" key="1">
    <citation type="journal article" date="2019" name="Int. J. Syst. Evol. Microbiol.">
        <title>The Global Catalogue of Microorganisms (GCM) 10K type strain sequencing project: providing services to taxonomists for standard genome sequencing and annotation.</title>
        <authorList>
            <consortium name="The Broad Institute Genomics Platform"/>
            <consortium name="The Broad Institute Genome Sequencing Center for Infectious Disease"/>
            <person name="Wu L."/>
            <person name="Ma J."/>
        </authorList>
    </citation>
    <scope>NUCLEOTIDE SEQUENCE [LARGE SCALE GENOMIC DNA]</scope>
    <source>
        <strain evidence="3">JCM 10083</strain>
    </source>
</reference>
<dbReference type="Pfam" id="PF12746">
    <property type="entry name" value="GNAT_acetyltran"/>
    <property type="match status" value="1"/>
</dbReference>
<evidence type="ECO:0000313" key="3">
    <source>
        <dbReference type="Proteomes" id="UP001596514"/>
    </source>
</evidence>
<dbReference type="Gene3D" id="3.40.630.30">
    <property type="match status" value="1"/>
</dbReference>
<dbReference type="GO" id="GO:0016746">
    <property type="term" value="F:acyltransferase activity"/>
    <property type="evidence" value="ECO:0007669"/>
    <property type="project" value="UniProtKB-KW"/>
</dbReference>
<name>A0ABW2SQT5_9ACTN</name>
<evidence type="ECO:0000313" key="2">
    <source>
        <dbReference type="EMBL" id="MFC7598634.1"/>
    </source>
</evidence>
<comment type="caution">
    <text evidence="2">The sequence shown here is derived from an EMBL/GenBank/DDBJ whole genome shotgun (WGS) entry which is preliminary data.</text>
</comment>
<keyword evidence="2" id="KW-0808">Transferase</keyword>
<proteinExistence type="predicted"/>
<feature type="domain" description="N-acetyltransferase" evidence="1">
    <location>
        <begin position="87"/>
        <end position="211"/>
    </location>
</feature>
<organism evidence="2 3">
    <name type="scientific">Streptosporangium amethystogenes subsp. fukuiense</name>
    <dbReference type="NCBI Taxonomy" id="698418"/>
    <lineage>
        <taxon>Bacteria</taxon>
        <taxon>Bacillati</taxon>
        <taxon>Actinomycetota</taxon>
        <taxon>Actinomycetes</taxon>
        <taxon>Streptosporangiales</taxon>
        <taxon>Streptosporangiaceae</taxon>
        <taxon>Streptosporangium</taxon>
    </lineage>
</organism>
<accession>A0ABW2SQT5</accession>
<keyword evidence="2" id="KW-0012">Acyltransferase</keyword>
<gene>
    <name evidence="2" type="ORF">ACFQVD_00785</name>
</gene>
<protein>
    <submittedName>
        <fullName evidence="2">GNAT family N-acetyltransferase</fullName>
        <ecNumber evidence="2">2.3.1.-</ecNumber>
    </submittedName>
</protein>
<dbReference type="EC" id="2.3.1.-" evidence="2"/>
<sequence length="211" mass="21872">MSVVVSPGSWLCPPRWTGVVALDGAILATVPGSELVEPLRDLLLDQVGRADIDLAQVPAELPALDVLGPATLAYLAAGDFSAVHADTEVEALPAGHPDVRALLASVNGRDADESGLEEIASAAFVVRGGSSVIAAAGYRPWLDTAAHLSVLTVPECRGRGLARAVASAAVADALGNRLLPQWRARPEPSRRVARALGFRELGSQISVRLGP</sequence>
<dbReference type="InterPro" id="IPR016181">
    <property type="entry name" value="Acyl_CoA_acyltransferase"/>
</dbReference>
<keyword evidence="3" id="KW-1185">Reference proteome</keyword>
<dbReference type="PROSITE" id="PS51186">
    <property type="entry name" value="GNAT"/>
    <property type="match status" value="1"/>
</dbReference>
<evidence type="ECO:0000259" key="1">
    <source>
        <dbReference type="PROSITE" id="PS51186"/>
    </source>
</evidence>
<dbReference type="EMBL" id="JBHTEE010000001">
    <property type="protein sequence ID" value="MFC7598634.1"/>
    <property type="molecule type" value="Genomic_DNA"/>
</dbReference>
<dbReference type="InterPro" id="IPR027365">
    <property type="entry name" value="GNAT_acetyltra_YdfB-like"/>
</dbReference>
<dbReference type="SUPFAM" id="SSF55729">
    <property type="entry name" value="Acyl-CoA N-acyltransferases (Nat)"/>
    <property type="match status" value="1"/>
</dbReference>
<dbReference type="Proteomes" id="UP001596514">
    <property type="component" value="Unassembled WGS sequence"/>
</dbReference>